<evidence type="ECO:0000313" key="3">
    <source>
        <dbReference type="EMBL" id="RJK98477.1"/>
    </source>
</evidence>
<dbReference type="InterPro" id="IPR057666">
    <property type="entry name" value="DrpA_SLOG"/>
</dbReference>
<feature type="domain" description="Smf/DprA SLOG" evidence="2">
    <location>
        <begin position="98"/>
        <end position="318"/>
    </location>
</feature>
<comment type="similarity">
    <text evidence="1">Belongs to the DprA/Smf family.</text>
</comment>
<dbReference type="InterPro" id="IPR003488">
    <property type="entry name" value="DprA"/>
</dbReference>
<dbReference type="PANTHER" id="PTHR43022">
    <property type="entry name" value="PROTEIN SMF"/>
    <property type="match status" value="1"/>
</dbReference>
<reference evidence="3 4" key="1">
    <citation type="submission" date="2018-09" db="EMBL/GenBank/DDBJ databases">
        <title>YIM 75000 draft genome.</title>
        <authorList>
            <person name="Tang S."/>
            <person name="Feng Y."/>
        </authorList>
    </citation>
    <scope>NUCLEOTIDE SEQUENCE [LARGE SCALE GENOMIC DNA]</scope>
    <source>
        <strain evidence="3 4">YIM 75000</strain>
    </source>
</reference>
<comment type="caution">
    <text evidence="3">The sequence shown here is derived from an EMBL/GenBank/DDBJ whole genome shotgun (WGS) entry which is preliminary data.</text>
</comment>
<evidence type="ECO:0000313" key="4">
    <source>
        <dbReference type="Proteomes" id="UP000265614"/>
    </source>
</evidence>
<evidence type="ECO:0000259" key="2">
    <source>
        <dbReference type="Pfam" id="PF02481"/>
    </source>
</evidence>
<accession>A0A3A3Z983</accession>
<evidence type="ECO:0000256" key="1">
    <source>
        <dbReference type="ARBA" id="ARBA00006525"/>
    </source>
</evidence>
<dbReference type="Gene3D" id="3.40.50.450">
    <property type="match status" value="1"/>
</dbReference>
<name>A0A3A3Z983_9ACTN</name>
<dbReference type="RefSeq" id="WP_119949403.1">
    <property type="nucleotide sequence ID" value="NZ_QZEZ01000001.1"/>
</dbReference>
<dbReference type="Pfam" id="PF02481">
    <property type="entry name" value="DNA_processg_A"/>
    <property type="match status" value="1"/>
</dbReference>
<dbReference type="Proteomes" id="UP000265614">
    <property type="component" value="Unassembled WGS sequence"/>
</dbReference>
<dbReference type="OrthoDB" id="9785707at2"/>
<dbReference type="AlphaFoldDB" id="A0A3A3Z983"/>
<gene>
    <name evidence="3" type="primary">dprA</name>
    <name evidence="3" type="ORF">D5H78_05100</name>
</gene>
<dbReference type="NCBIfam" id="TIGR00732">
    <property type="entry name" value="dprA"/>
    <property type="match status" value="1"/>
</dbReference>
<protein>
    <submittedName>
        <fullName evidence="3">DNA-protecting protein DprA</fullName>
    </submittedName>
</protein>
<organism evidence="3 4">
    <name type="scientific">Vallicoccus soli</name>
    <dbReference type="NCBI Taxonomy" id="2339232"/>
    <lineage>
        <taxon>Bacteria</taxon>
        <taxon>Bacillati</taxon>
        <taxon>Actinomycetota</taxon>
        <taxon>Actinomycetes</taxon>
        <taxon>Motilibacterales</taxon>
        <taxon>Vallicoccaceae</taxon>
        <taxon>Vallicoccus</taxon>
    </lineage>
</organism>
<proteinExistence type="inferred from homology"/>
<dbReference type="GO" id="GO:0009294">
    <property type="term" value="P:DNA-mediated transformation"/>
    <property type="evidence" value="ECO:0007669"/>
    <property type="project" value="InterPro"/>
</dbReference>
<dbReference type="SUPFAM" id="SSF102405">
    <property type="entry name" value="MCP/YpsA-like"/>
    <property type="match status" value="1"/>
</dbReference>
<keyword evidence="4" id="KW-1185">Reference proteome</keyword>
<dbReference type="EMBL" id="QZEZ01000001">
    <property type="protein sequence ID" value="RJK98477.1"/>
    <property type="molecule type" value="Genomic_DNA"/>
</dbReference>
<sequence>MSAGTGARAARAALAAVSEPGDALVHDAVALHGPEEVLSRLRAGDGTVLPGRASARRLEGYGHRLAALDEAAAAPDGAGSAGGGAGAADGDPARALRLVCPGDEEWPSQLDDLALAGASGGFPLRPPLCLWVRGAADLRALAARSVAVIGARAATAYGEHVAADLAAEVAERGWTVLSGAAYGVDAAAHRGAVAGGGSTVAVLACGADAVYPRGHELLLHRVAQSGAVVSELPPGATVTRSRLLQRNRLVAALTRGTVVVEAAVRSGTASTAGHAAALGRTVMAVPGPVTAPTSAGCHALVRAGRAVLVTSGAEVVDAVGRLGDDAAPAPRGEERPEDGLTPVQLRVLDALPVRRGAPVARLAREAGLDLGSVRAALGLLVLEGLAEADEHGHRVSAALRARRRPERA</sequence>
<dbReference type="PANTHER" id="PTHR43022:SF1">
    <property type="entry name" value="PROTEIN SMF"/>
    <property type="match status" value="1"/>
</dbReference>